<evidence type="ECO:0000313" key="2">
    <source>
        <dbReference type="EMBL" id="MFC3496032.1"/>
    </source>
</evidence>
<dbReference type="EMBL" id="JBHRWO010000023">
    <property type="protein sequence ID" value="MFC3496032.1"/>
    <property type="molecule type" value="Genomic_DNA"/>
</dbReference>
<reference evidence="3" key="1">
    <citation type="journal article" date="2019" name="Int. J. Syst. Evol. Microbiol.">
        <title>The Global Catalogue of Microorganisms (GCM) 10K type strain sequencing project: providing services to taxonomists for standard genome sequencing and annotation.</title>
        <authorList>
            <consortium name="The Broad Institute Genomics Platform"/>
            <consortium name="The Broad Institute Genome Sequencing Center for Infectious Disease"/>
            <person name="Wu L."/>
            <person name="Ma J."/>
        </authorList>
    </citation>
    <scope>NUCLEOTIDE SEQUENCE [LARGE SCALE GENOMIC DNA]</scope>
    <source>
        <strain evidence="3">CGMCC 4.7396</strain>
    </source>
</reference>
<feature type="region of interest" description="Disordered" evidence="1">
    <location>
        <begin position="1"/>
        <end position="20"/>
    </location>
</feature>
<accession>A0ABV7Q5F6</accession>
<organism evidence="2 3">
    <name type="scientific">Glycomyces rhizosphaerae</name>
    <dbReference type="NCBI Taxonomy" id="2054422"/>
    <lineage>
        <taxon>Bacteria</taxon>
        <taxon>Bacillati</taxon>
        <taxon>Actinomycetota</taxon>
        <taxon>Actinomycetes</taxon>
        <taxon>Glycomycetales</taxon>
        <taxon>Glycomycetaceae</taxon>
        <taxon>Glycomyces</taxon>
    </lineage>
</organism>
<protein>
    <submittedName>
        <fullName evidence="2">Uncharacterized protein</fullName>
    </submittedName>
</protein>
<name>A0ABV7Q5F6_9ACTN</name>
<comment type="caution">
    <text evidence="2">The sequence shown here is derived from an EMBL/GenBank/DDBJ whole genome shotgun (WGS) entry which is preliminary data.</text>
</comment>
<keyword evidence="3" id="KW-1185">Reference proteome</keyword>
<dbReference type="Proteomes" id="UP001595712">
    <property type="component" value="Unassembled WGS sequence"/>
</dbReference>
<dbReference type="RefSeq" id="WP_387981057.1">
    <property type="nucleotide sequence ID" value="NZ_JBHRWO010000023.1"/>
</dbReference>
<proteinExistence type="predicted"/>
<evidence type="ECO:0000256" key="1">
    <source>
        <dbReference type="SAM" id="MobiDB-lite"/>
    </source>
</evidence>
<evidence type="ECO:0000313" key="3">
    <source>
        <dbReference type="Proteomes" id="UP001595712"/>
    </source>
</evidence>
<gene>
    <name evidence="2" type="ORF">ACFO8M_26430</name>
</gene>
<sequence length="117" mass="12933">MSSTIVAHSPDNPNRDQRPGVPLVRGTFTDKQTNFTVWTSSVPAPDSFQVALTNNPADLVLVVSGVNSGHLHATWGQEWRAFVPEWKAWVQDAAFKVFYNGHADDRPNPGKVRFCDG</sequence>